<dbReference type="GeneID" id="579633"/>
<dbReference type="FunCoup" id="A0A7M7SZ37">
    <property type="interactions" value="1240"/>
</dbReference>
<dbReference type="Pfam" id="PF01593">
    <property type="entry name" value="Amino_oxidase"/>
    <property type="match status" value="2"/>
</dbReference>
<dbReference type="GO" id="GO:0005737">
    <property type="term" value="C:cytoplasm"/>
    <property type="evidence" value="ECO:0000318"/>
    <property type="project" value="GO_Central"/>
</dbReference>
<dbReference type="OrthoDB" id="5046242at2759"/>
<keyword evidence="6" id="KW-0274">FAD</keyword>
<accession>A0A7M7SZ37</accession>
<evidence type="ECO:0000313" key="9">
    <source>
        <dbReference type="EnsemblMetazoa" id="XP_030841839"/>
    </source>
</evidence>
<dbReference type="PANTHER" id="PTHR10742:SF405">
    <property type="entry name" value="PEROXISOMAL N(1)-ACETYL-SPERMINE_SPERMIDINE OXIDASE"/>
    <property type="match status" value="1"/>
</dbReference>
<evidence type="ECO:0000256" key="1">
    <source>
        <dbReference type="ARBA" id="ARBA00001974"/>
    </source>
</evidence>
<dbReference type="SUPFAM" id="SSF54373">
    <property type="entry name" value="FAD-linked reductases, C-terminal domain"/>
    <property type="match status" value="1"/>
</dbReference>
<proteinExistence type="inferred from homology"/>
<organism evidence="9 10">
    <name type="scientific">Strongylocentrotus purpuratus</name>
    <name type="common">Purple sea urchin</name>
    <dbReference type="NCBI Taxonomy" id="7668"/>
    <lineage>
        <taxon>Eukaryota</taxon>
        <taxon>Metazoa</taxon>
        <taxon>Echinodermata</taxon>
        <taxon>Eleutherozoa</taxon>
        <taxon>Echinozoa</taxon>
        <taxon>Echinoidea</taxon>
        <taxon>Euechinoidea</taxon>
        <taxon>Echinacea</taxon>
        <taxon>Camarodonta</taxon>
        <taxon>Echinidea</taxon>
        <taxon>Strongylocentrotidae</taxon>
        <taxon>Strongylocentrotus</taxon>
    </lineage>
</organism>
<feature type="domain" description="Amine oxidase" evidence="8">
    <location>
        <begin position="63"/>
        <end position="349"/>
    </location>
</feature>
<dbReference type="EnsemblMetazoa" id="XM_030985979">
    <property type="protein sequence ID" value="XP_030841839"/>
    <property type="gene ID" value="LOC579633"/>
</dbReference>
<dbReference type="GO" id="GO:0046203">
    <property type="term" value="P:spermidine catabolic process"/>
    <property type="evidence" value="ECO:0000318"/>
    <property type="project" value="GO_Central"/>
</dbReference>
<dbReference type="Gene3D" id="3.90.660.10">
    <property type="match status" value="1"/>
</dbReference>
<dbReference type="InterPro" id="IPR050281">
    <property type="entry name" value="Flavin_monoamine_oxidase"/>
</dbReference>
<evidence type="ECO:0000256" key="3">
    <source>
        <dbReference type="ARBA" id="ARBA00005995"/>
    </source>
</evidence>
<reference evidence="10" key="1">
    <citation type="submission" date="2015-02" db="EMBL/GenBank/DDBJ databases">
        <title>Genome sequencing for Strongylocentrotus purpuratus.</title>
        <authorList>
            <person name="Murali S."/>
            <person name="Liu Y."/>
            <person name="Vee V."/>
            <person name="English A."/>
            <person name="Wang M."/>
            <person name="Skinner E."/>
            <person name="Han Y."/>
            <person name="Muzny D.M."/>
            <person name="Worley K.C."/>
            <person name="Gibbs R.A."/>
        </authorList>
    </citation>
    <scope>NUCLEOTIDE SEQUENCE</scope>
</reference>
<dbReference type="SUPFAM" id="SSF51905">
    <property type="entry name" value="FAD/NAD(P)-binding domain"/>
    <property type="match status" value="1"/>
</dbReference>
<feature type="domain" description="Amine oxidase" evidence="8">
    <location>
        <begin position="13"/>
        <end position="58"/>
    </location>
</feature>
<dbReference type="RefSeq" id="XP_030841839.1">
    <property type="nucleotide sequence ID" value="XM_030985979.1"/>
</dbReference>
<dbReference type="InterPro" id="IPR002937">
    <property type="entry name" value="Amino_oxidase"/>
</dbReference>
<sequence length="385" mass="43296">MLRSKESEDVDIEVTVLEAMDRPGGRAVTLQFADGLVEGGAQYIHGCEGNPVYQRAQQSHAADFGEYKEILGNVTFADGYNQFVETFLKNIPPESLVFSKPVQQVAWNHVKEDNSKGKPITITCTDGDKFEADYVINTTSLGYLKENARTMFCPPLPTPKLDLISRMGFGTAGKIWLEYKTPFWAENWGGIYLVWDAKPRDVLVDEFKEKEWYKHFYAIHSIQDKPKLLMVWMYGRSAEYIETLDNDTIAKTLTGVLREFLKNPTIPVPEQVHKTQWHSNPYVRGSYSYVAAGSCGADIDALAEPVYVPGKNGLDQPAICFAGEATHRTFYSTTHGAMLSGQREAERIIRDVELRATPKPTVKDDGNIPKRTSVDVLDRIENLTL</sequence>
<comment type="subcellular location">
    <subcellularLocation>
        <location evidence="2">Cytoplasm</location>
    </subcellularLocation>
</comment>
<keyword evidence="7" id="KW-0560">Oxidoreductase</keyword>
<dbReference type="Gene3D" id="3.50.50.60">
    <property type="entry name" value="FAD/NAD(P)-binding domain"/>
    <property type="match status" value="2"/>
</dbReference>
<reference evidence="9" key="2">
    <citation type="submission" date="2021-01" db="UniProtKB">
        <authorList>
            <consortium name="EnsemblMetazoa"/>
        </authorList>
    </citation>
    <scope>IDENTIFICATION</scope>
</reference>
<dbReference type="GO" id="GO:0046592">
    <property type="term" value="F:polyamine oxidase activity"/>
    <property type="evidence" value="ECO:0000318"/>
    <property type="project" value="GO_Central"/>
</dbReference>
<name>A0A7M7SZ37_STRPU</name>
<dbReference type="AlphaFoldDB" id="A0A7M7SZ37"/>
<comment type="cofactor">
    <cofactor evidence="1">
        <name>FAD</name>
        <dbReference type="ChEBI" id="CHEBI:57692"/>
    </cofactor>
</comment>
<evidence type="ECO:0000256" key="6">
    <source>
        <dbReference type="ARBA" id="ARBA00022827"/>
    </source>
</evidence>
<evidence type="ECO:0000256" key="2">
    <source>
        <dbReference type="ARBA" id="ARBA00004496"/>
    </source>
</evidence>
<dbReference type="KEGG" id="spu:579633"/>
<keyword evidence="4" id="KW-0963">Cytoplasm</keyword>
<evidence type="ECO:0000256" key="7">
    <source>
        <dbReference type="ARBA" id="ARBA00023002"/>
    </source>
</evidence>
<dbReference type="OMA" id="GTHSMDE"/>
<dbReference type="InParanoid" id="A0A7M7SZ37"/>
<keyword evidence="5" id="KW-0285">Flavoprotein</keyword>
<evidence type="ECO:0000313" key="10">
    <source>
        <dbReference type="Proteomes" id="UP000007110"/>
    </source>
</evidence>
<dbReference type="PANTHER" id="PTHR10742">
    <property type="entry name" value="FLAVIN MONOAMINE OXIDASE"/>
    <property type="match status" value="1"/>
</dbReference>
<dbReference type="InterPro" id="IPR036188">
    <property type="entry name" value="FAD/NAD-bd_sf"/>
</dbReference>
<evidence type="ECO:0000259" key="8">
    <source>
        <dbReference type="Pfam" id="PF01593"/>
    </source>
</evidence>
<evidence type="ECO:0000256" key="4">
    <source>
        <dbReference type="ARBA" id="ARBA00022490"/>
    </source>
</evidence>
<protein>
    <recommendedName>
        <fullName evidence="8">Amine oxidase domain-containing protein</fullName>
    </recommendedName>
</protein>
<keyword evidence="10" id="KW-1185">Reference proteome</keyword>
<comment type="similarity">
    <text evidence="3">Belongs to the flavin monoamine oxidase family.</text>
</comment>
<evidence type="ECO:0000256" key="5">
    <source>
        <dbReference type="ARBA" id="ARBA00022630"/>
    </source>
</evidence>
<dbReference type="Proteomes" id="UP000007110">
    <property type="component" value="Unassembled WGS sequence"/>
</dbReference>